<comment type="function">
    <text evidence="2">Nitronate monooxygenase that uses molecular oxygen to catalyze the oxidative denitrification of alkyl nitronates. Acts on propionate 3-nitronate (P3N), the presumed physiological substrate. Probably functions in the detoxification of P3N, a metabolic poison produced by plants and fungi as a defense mechanism.</text>
</comment>
<dbReference type="AlphaFoldDB" id="A0A370GRU1"/>
<dbReference type="SUPFAM" id="SSF51412">
    <property type="entry name" value="Inosine monophosphate dehydrogenase (IMPDH)"/>
    <property type="match status" value="1"/>
</dbReference>
<accession>A0A370GRU1</accession>
<evidence type="ECO:0000313" key="13">
    <source>
        <dbReference type="EMBL" id="RDI45966.1"/>
    </source>
</evidence>
<comment type="cofactor">
    <cofactor evidence="1">
        <name>FMN</name>
        <dbReference type="ChEBI" id="CHEBI:58210"/>
    </cofactor>
</comment>
<dbReference type="CDD" id="cd04730">
    <property type="entry name" value="NPD_like"/>
    <property type="match status" value="1"/>
</dbReference>
<comment type="catalytic activity">
    <reaction evidence="12">
        <text>3 propionate 3-nitronate + 3 O2 + H2O = 3 3-oxopropanoate + 2 nitrate + nitrite + H2O2 + 3 H(+)</text>
        <dbReference type="Rhea" id="RHEA:57332"/>
        <dbReference type="ChEBI" id="CHEBI:15377"/>
        <dbReference type="ChEBI" id="CHEBI:15378"/>
        <dbReference type="ChEBI" id="CHEBI:15379"/>
        <dbReference type="ChEBI" id="CHEBI:16240"/>
        <dbReference type="ChEBI" id="CHEBI:16301"/>
        <dbReference type="ChEBI" id="CHEBI:17632"/>
        <dbReference type="ChEBI" id="CHEBI:33190"/>
        <dbReference type="ChEBI" id="CHEBI:136067"/>
    </reaction>
</comment>
<keyword evidence="10 13" id="KW-0503">Monooxygenase</keyword>
<keyword evidence="7" id="KW-0288">FMN</keyword>
<evidence type="ECO:0000256" key="2">
    <source>
        <dbReference type="ARBA" id="ARBA00003535"/>
    </source>
</evidence>
<dbReference type="Proteomes" id="UP000255326">
    <property type="component" value="Unassembled WGS sequence"/>
</dbReference>
<name>A0A370GRU1_9BACI</name>
<dbReference type="GO" id="GO:0018580">
    <property type="term" value="F:nitronate monooxygenase activity"/>
    <property type="evidence" value="ECO:0007669"/>
    <property type="project" value="InterPro"/>
</dbReference>
<organism evidence="13 14">
    <name type="scientific">Falsibacillus pallidus</name>
    <dbReference type="NCBI Taxonomy" id="493781"/>
    <lineage>
        <taxon>Bacteria</taxon>
        <taxon>Bacillati</taxon>
        <taxon>Bacillota</taxon>
        <taxon>Bacilli</taxon>
        <taxon>Bacillales</taxon>
        <taxon>Bacillaceae</taxon>
        <taxon>Falsibacillus</taxon>
    </lineage>
</organism>
<dbReference type="OrthoDB" id="9778912at2"/>
<evidence type="ECO:0000256" key="11">
    <source>
        <dbReference type="ARBA" id="ARBA00031155"/>
    </source>
</evidence>
<evidence type="ECO:0000256" key="6">
    <source>
        <dbReference type="ARBA" id="ARBA00022630"/>
    </source>
</evidence>
<keyword evidence="9" id="KW-0560">Oxidoreductase</keyword>
<evidence type="ECO:0000256" key="12">
    <source>
        <dbReference type="ARBA" id="ARBA00049401"/>
    </source>
</evidence>
<evidence type="ECO:0000256" key="1">
    <source>
        <dbReference type="ARBA" id="ARBA00001917"/>
    </source>
</evidence>
<gene>
    <name evidence="13" type="ORF">DFR59_102604</name>
</gene>
<keyword evidence="6" id="KW-0285">Flavoprotein</keyword>
<evidence type="ECO:0000313" key="14">
    <source>
        <dbReference type="Proteomes" id="UP000255326"/>
    </source>
</evidence>
<dbReference type="FunFam" id="3.20.20.70:FF:000154">
    <property type="entry name" value="Probable nitronate monooxygenase"/>
    <property type="match status" value="1"/>
</dbReference>
<keyword evidence="8" id="KW-0547">Nucleotide-binding</keyword>
<comment type="caution">
    <text evidence="13">The sequence shown here is derived from an EMBL/GenBank/DDBJ whole genome shotgun (WGS) entry which is preliminary data.</text>
</comment>
<keyword evidence="5" id="KW-0216">Detoxification</keyword>
<keyword evidence="14" id="KW-1185">Reference proteome</keyword>
<dbReference type="GO" id="GO:0009636">
    <property type="term" value="P:response to toxic substance"/>
    <property type="evidence" value="ECO:0007669"/>
    <property type="project" value="UniProtKB-KW"/>
</dbReference>
<dbReference type="Pfam" id="PF03060">
    <property type="entry name" value="NMO"/>
    <property type="match status" value="1"/>
</dbReference>
<dbReference type="Gene3D" id="3.20.20.70">
    <property type="entry name" value="Aldolase class I"/>
    <property type="match status" value="1"/>
</dbReference>
<evidence type="ECO:0000256" key="3">
    <source>
        <dbReference type="ARBA" id="ARBA00009881"/>
    </source>
</evidence>
<dbReference type="EMBL" id="QQAY01000002">
    <property type="protein sequence ID" value="RDI45966.1"/>
    <property type="molecule type" value="Genomic_DNA"/>
</dbReference>
<dbReference type="GO" id="GO:0000166">
    <property type="term" value="F:nucleotide binding"/>
    <property type="evidence" value="ECO:0007669"/>
    <property type="project" value="UniProtKB-KW"/>
</dbReference>
<dbReference type="InterPro" id="IPR004136">
    <property type="entry name" value="NMO"/>
</dbReference>
<evidence type="ECO:0000256" key="4">
    <source>
        <dbReference type="ARBA" id="ARBA00013457"/>
    </source>
</evidence>
<proteinExistence type="inferred from homology"/>
<dbReference type="InterPro" id="IPR013785">
    <property type="entry name" value="Aldolase_TIM"/>
</dbReference>
<protein>
    <recommendedName>
        <fullName evidence="4">Probable nitronate monooxygenase</fullName>
    </recommendedName>
    <alternativeName>
        <fullName evidence="11">Propionate 3-nitronate monooxygenase</fullName>
    </alternativeName>
</protein>
<comment type="similarity">
    <text evidence="3">Belongs to the nitronate monooxygenase family. NMO class I subfamily.</text>
</comment>
<evidence type="ECO:0000256" key="7">
    <source>
        <dbReference type="ARBA" id="ARBA00022643"/>
    </source>
</evidence>
<evidence type="ECO:0000256" key="5">
    <source>
        <dbReference type="ARBA" id="ARBA00022575"/>
    </source>
</evidence>
<dbReference type="PANTHER" id="PTHR42747:SF3">
    <property type="entry name" value="NITRONATE MONOOXYGENASE-RELATED"/>
    <property type="match status" value="1"/>
</dbReference>
<evidence type="ECO:0000256" key="10">
    <source>
        <dbReference type="ARBA" id="ARBA00023033"/>
    </source>
</evidence>
<reference evidence="13 14" key="1">
    <citation type="submission" date="2018-07" db="EMBL/GenBank/DDBJ databases">
        <title>Genomic Encyclopedia of Type Strains, Phase IV (KMG-IV): sequencing the most valuable type-strain genomes for metagenomic binning, comparative biology and taxonomic classification.</title>
        <authorList>
            <person name="Goeker M."/>
        </authorList>
    </citation>
    <scope>NUCLEOTIDE SEQUENCE [LARGE SCALE GENOMIC DNA]</scope>
    <source>
        <strain evidence="13 14">DSM 25281</strain>
    </source>
</reference>
<sequence>MLKTEVCEILQIEYPIILAGMAGGPTTPELVAAVSNAGGLGTLGGAYLKPDELRNAIISIRQMTDKPFAVNLFSTDLTESSEGYLKVQEILNDFRRELGIPLSMEKPTVENLFNDQFQVLLDEEVPIISTAFGLLPLDKMNMAKKSGMKVIAMATTVQEGLMAQQQGVDIVVAQGSDAGGHRGTFDVEKYPNGANIGTFSLIPQMKQNLQIPVIAAGGVMNGQGLAASLMLGAKGVQMGTRFLTSIESGAHQTYQKALLNSTEDQIVLTKSFSGRPAKGIQNKFIHDFENSGKNPLSFPSQNSLTRDIRKAAASQENPEYMSLWAGQGIRLLKDGLSAKEIIEEILGEAVSAIKELSNSLK</sequence>
<evidence type="ECO:0000256" key="8">
    <source>
        <dbReference type="ARBA" id="ARBA00022741"/>
    </source>
</evidence>
<dbReference type="RefSeq" id="WP_114744759.1">
    <property type="nucleotide sequence ID" value="NZ_QQAY01000002.1"/>
</dbReference>
<dbReference type="PANTHER" id="PTHR42747">
    <property type="entry name" value="NITRONATE MONOOXYGENASE-RELATED"/>
    <property type="match status" value="1"/>
</dbReference>
<evidence type="ECO:0000256" key="9">
    <source>
        <dbReference type="ARBA" id="ARBA00023002"/>
    </source>
</evidence>